<dbReference type="EMBL" id="CP061800">
    <property type="protein sequence ID" value="QTA88474.1"/>
    <property type="molecule type" value="Genomic_DNA"/>
</dbReference>
<reference evidence="1" key="1">
    <citation type="journal article" date="2021" name="Microb. Physiol.">
        <title>Proteogenomic Insights into the Physiology of Marine, Sulfate-Reducing, Filamentous Desulfonema limicola and Desulfonema magnum.</title>
        <authorList>
            <person name="Schnaars V."/>
            <person name="Wohlbrand L."/>
            <person name="Scheve S."/>
            <person name="Hinrichs C."/>
            <person name="Reinhardt R."/>
            <person name="Rabus R."/>
        </authorList>
    </citation>
    <scope>NUCLEOTIDE SEQUENCE</scope>
    <source>
        <strain evidence="1">4be13</strain>
    </source>
</reference>
<evidence type="ECO:0000313" key="1">
    <source>
        <dbReference type="EMBL" id="QTA88474.1"/>
    </source>
</evidence>
<organism evidence="1 2">
    <name type="scientific">Desulfonema magnum</name>
    <dbReference type="NCBI Taxonomy" id="45655"/>
    <lineage>
        <taxon>Bacteria</taxon>
        <taxon>Pseudomonadati</taxon>
        <taxon>Thermodesulfobacteriota</taxon>
        <taxon>Desulfobacteria</taxon>
        <taxon>Desulfobacterales</taxon>
        <taxon>Desulfococcaceae</taxon>
        <taxon>Desulfonema</taxon>
    </lineage>
</organism>
<protein>
    <submittedName>
        <fullName evidence="1">Uncharacterized protein</fullName>
    </submittedName>
</protein>
<dbReference type="AlphaFoldDB" id="A0A975BMK7"/>
<name>A0A975BMK7_9BACT</name>
<dbReference type="Proteomes" id="UP000663722">
    <property type="component" value="Chromosome"/>
</dbReference>
<gene>
    <name evidence="1" type="ORF">dnm_045200</name>
</gene>
<proteinExistence type="predicted"/>
<sequence>MFINSKLLKNNKHFKLTSFFHHPKERNHHFFAFQLLKIMLNKLILVCLNILK</sequence>
<dbReference type="KEGG" id="dmm:dnm_045200"/>
<accession>A0A975BMK7</accession>
<keyword evidence="2" id="KW-1185">Reference proteome</keyword>
<evidence type="ECO:0000313" key="2">
    <source>
        <dbReference type="Proteomes" id="UP000663722"/>
    </source>
</evidence>